<dbReference type="PANTHER" id="PTHR32089:SF112">
    <property type="entry name" value="LYSOZYME-LIKE PROTEIN-RELATED"/>
    <property type="match status" value="1"/>
</dbReference>
<dbReference type="HOGENOM" id="CLU_020059_0_0_0"/>
<dbReference type="PANTHER" id="PTHR32089">
    <property type="entry name" value="METHYL-ACCEPTING CHEMOTAXIS PROTEIN MCPB"/>
    <property type="match status" value="1"/>
</dbReference>
<dbReference type="AlphaFoldDB" id="A0A0S6W4T5"/>
<dbReference type="SMART" id="SM00283">
    <property type="entry name" value="MA"/>
    <property type="match status" value="1"/>
</dbReference>
<sequence>MKFILNRSITTKLFLVNSLIFLIMGGILWVVNASFEHIHTSLSKTINEDVNQVIQEARVGRELNRVFSEINTLIRTVYDFNADSSQTDGALQNTLNDLAQQERDERLQQALQKLSGELQRFLDKRAQAQADLLAFNEFNANLRELLDELDGLLQDKIILSRMETEKPNGYFNYLANMIPEFREMLLMFTMHVNKLQQTKSQRMLQQENERKTSAQRQGNEVYEVFRTFESKLRIFLQTDKEFADTVNKFFPILIKYEERIASFYAIRQELDSCISNMNALQESILGIMRINTDRVAKTTETIQMHIIKIIDDSKQIIFALTIVIFIVLGLGWVITHMMTRPLLELSTAAKQLADGDLDCNIRRLTSRDEIGQLSAAFMQLLQYFQEMAQIATEISHGHLDLDVCPRGEHDVFGTRFQQMIAYLQSIGKTASNVARGDLRYSEALKSERDQLGKAFLHMQEALTALITEIRAGADHISSISTQVLDTSAKNTEALMHIGNAADVTSTAMREMSASAEEVRISTENLRSSVEDTSSSINEMIVSVKQVAENSRKLSTFATNTSQTISTIVTSLHTVASQAEQSETMAEKTRDDATAGQRAVEQMRAKMAAISDVTGQISEIISRLGTRSADIGTILDVINEVADQTSLLALNASIIAAQAGEHGRGFAVVAQEIKELATRVGTSTKEISKIITGVQRDSADAAKAIQLGQQEVESGVTSAQEAATALDEIAESAENSSQVAAEIAVLVRQQTTASTAVADSVKDVANMSTEITQATQEQEKNSAQLLVTVENMQDLALQVLRAMQEQQQNTQHVTEFMEDVLTLVGQNIPTVKQLAETANTLTVQAHNLNHQVERFILPEKNN</sequence>
<feature type="domain" description="HAMP" evidence="7">
    <location>
        <begin position="336"/>
        <end position="389"/>
    </location>
</feature>
<dbReference type="EMBL" id="DF820459">
    <property type="protein sequence ID" value="GAK53444.1"/>
    <property type="molecule type" value="Genomic_DNA"/>
</dbReference>
<feature type="transmembrane region" description="Helical" evidence="5">
    <location>
        <begin position="316"/>
        <end position="335"/>
    </location>
</feature>
<feature type="domain" description="Methyl-accepting transducer" evidence="6">
    <location>
        <begin position="528"/>
        <end position="764"/>
    </location>
</feature>
<dbReference type="InterPro" id="IPR003660">
    <property type="entry name" value="HAMP_dom"/>
</dbReference>
<proteinExistence type="inferred from homology"/>
<evidence type="ECO:0000313" key="8">
    <source>
        <dbReference type="EMBL" id="GAK53444.1"/>
    </source>
</evidence>
<keyword evidence="4" id="KW-0175">Coiled coil</keyword>
<dbReference type="SMART" id="SM00304">
    <property type="entry name" value="HAMP"/>
    <property type="match status" value="4"/>
</dbReference>
<dbReference type="Proteomes" id="UP000030700">
    <property type="component" value="Unassembled WGS sequence"/>
</dbReference>
<evidence type="ECO:0000256" key="4">
    <source>
        <dbReference type="SAM" id="Coils"/>
    </source>
</evidence>
<dbReference type="SUPFAM" id="SSF158472">
    <property type="entry name" value="HAMP domain-like"/>
    <property type="match status" value="1"/>
</dbReference>
<evidence type="ECO:0000313" key="9">
    <source>
        <dbReference type="Proteomes" id="UP000030700"/>
    </source>
</evidence>
<dbReference type="CDD" id="cd11386">
    <property type="entry name" value="MCP_signal"/>
    <property type="match status" value="1"/>
</dbReference>
<dbReference type="InterPro" id="IPR004089">
    <property type="entry name" value="MCPsignal_dom"/>
</dbReference>
<dbReference type="PROSITE" id="PS50885">
    <property type="entry name" value="HAMP"/>
    <property type="match status" value="1"/>
</dbReference>
<dbReference type="CDD" id="cd06225">
    <property type="entry name" value="HAMP"/>
    <property type="match status" value="1"/>
</dbReference>
<evidence type="ECO:0000259" key="6">
    <source>
        <dbReference type="PROSITE" id="PS50111"/>
    </source>
</evidence>
<dbReference type="GO" id="GO:0016020">
    <property type="term" value="C:membrane"/>
    <property type="evidence" value="ECO:0007669"/>
    <property type="project" value="UniProtKB-SubCell"/>
</dbReference>
<accession>A0A0S6W4T5</accession>
<protein>
    <submittedName>
        <fullName evidence="8">Methyl-accepting chemotaxis sensory transducer</fullName>
    </submittedName>
</protein>
<evidence type="ECO:0000256" key="5">
    <source>
        <dbReference type="SAM" id="Phobius"/>
    </source>
</evidence>
<dbReference type="STRING" id="1499966.U14_04709"/>
<dbReference type="SUPFAM" id="SSF58104">
    <property type="entry name" value="Methyl-accepting chemotaxis protein (MCP) signaling domain"/>
    <property type="match status" value="2"/>
</dbReference>
<reference evidence="8" key="1">
    <citation type="journal article" date="2015" name="PeerJ">
        <title>First genomic representation of candidate bacterial phylum KSB3 points to enhanced environmental sensing as a trigger of wastewater bulking.</title>
        <authorList>
            <person name="Sekiguchi Y."/>
            <person name="Ohashi A."/>
            <person name="Parks D.H."/>
            <person name="Yamauchi T."/>
            <person name="Tyson G.W."/>
            <person name="Hugenholtz P."/>
        </authorList>
    </citation>
    <scope>NUCLEOTIDE SEQUENCE [LARGE SCALE GENOMIC DNA]</scope>
</reference>
<feature type="coiled-coil region" evidence="4">
    <location>
        <begin position="104"/>
        <end position="155"/>
    </location>
</feature>
<evidence type="ECO:0000256" key="1">
    <source>
        <dbReference type="ARBA" id="ARBA00023224"/>
    </source>
</evidence>
<keyword evidence="9" id="KW-1185">Reference proteome</keyword>
<dbReference type="PROSITE" id="PS50111">
    <property type="entry name" value="CHEMOTAXIS_TRANSDUC_2"/>
    <property type="match status" value="1"/>
</dbReference>
<dbReference type="Pfam" id="PF00672">
    <property type="entry name" value="HAMP"/>
    <property type="match status" value="1"/>
</dbReference>
<evidence type="ECO:0000259" key="7">
    <source>
        <dbReference type="PROSITE" id="PS50885"/>
    </source>
</evidence>
<name>A0A0S6W4T5_9BACT</name>
<feature type="transmembrane region" description="Helical" evidence="5">
    <location>
        <begin position="12"/>
        <end position="31"/>
    </location>
</feature>
<organism evidence="8">
    <name type="scientific">Candidatus Moduliflexus flocculans</name>
    <dbReference type="NCBI Taxonomy" id="1499966"/>
    <lineage>
        <taxon>Bacteria</taxon>
        <taxon>Candidatus Moduliflexota</taxon>
        <taxon>Candidatus Moduliflexia</taxon>
        <taxon>Candidatus Moduliflexales</taxon>
        <taxon>Candidatus Moduliflexaceae</taxon>
    </lineage>
</organism>
<keyword evidence="5" id="KW-1133">Transmembrane helix</keyword>
<keyword evidence="1 3" id="KW-0807">Transducer</keyword>
<keyword evidence="5" id="KW-0812">Transmembrane</keyword>
<dbReference type="Pfam" id="PF00015">
    <property type="entry name" value="MCPsignal"/>
    <property type="match status" value="1"/>
</dbReference>
<keyword evidence="5" id="KW-0472">Membrane</keyword>
<gene>
    <name evidence="8" type="ORF">U14_04709</name>
</gene>
<dbReference type="GO" id="GO:0007165">
    <property type="term" value="P:signal transduction"/>
    <property type="evidence" value="ECO:0007669"/>
    <property type="project" value="UniProtKB-KW"/>
</dbReference>
<evidence type="ECO:0000256" key="2">
    <source>
        <dbReference type="ARBA" id="ARBA00029447"/>
    </source>
</evidence>
<evidence type="ECO:0000256" key="3">
    <source>
        <dbReference type="PROSITE-ProRule" id="PRU00284"/>
    </source>
</evidence>
<dbReference type="Gene3D" id="1.10.287.950">
    <property type="entry name" value="Methyl-accepting chemotaxis protein"/>
    <property type="match status" value="2"/>
</dbReference>
<comment type="similarity">
    <text evidence="2">Belongs to the methyl-accepting chemotaxis (MCP) protein family.</text>
</comment>
<dbReference type="Gene3D" id="6.10.340.10">
    <property type="match status" value="1"/>
</dbReference>